<dbReference type="InterPro" id="IPR042100">
    <property type="entry name" value="Bug_dom1"/>
</dbReference>
<dbReference type="Gene3D" id="3.40.190.10">
    <property type="entry name" value="Periplasmic binding protein-like II"/>
    <property type="match status" value="1"/>
</dbReference>
<gene>
    <name evidence="3" type="ORF">FHW18_001163</name>
</gene>
<keyword evidence="2" id="KW-0732">Signal</keyword>
<proteinExistence type="inferred from homology"/>
<evidence type="ECO:0000313" key="4">
    <source>
        <dbReference type="Proteomes" id="UP000542125"/>
    </source>
</evidence>
<comment type="similarity">
    <text evidence="1">Belongs to the UPF0065 (bug) family.</text>
</comment>
<name>A0A7Y9IRY8_9BURK</name>
<keyword evidence="4" id="KW-1185">Reference proteome</keyword>
<evidence type="ECO:0000313" key="3">
    <source>
        <dbReference type="EMBL" id="NYE81892.1"/>
    </source>
</evidence>
<dbReference type="PANTHER" id="PTHR42928:SF5">
    <property type="entry name" value="BLR1237 PROTEIN"/>
    <property type="match status" value="1"/>
</dbReference>
<organism evidence="3 4">
    <name type="scientific">Pigmentiphaga litoralis</name>
    <dbReference type="NCBI Taxonomy" id="516702"/>
    <lineage>
        <taxon>Bacteria</taxon>
        <taxon>Pseudomonadati</taxon>
        <taxon>Pseudomonadota</taxon>
        <taxon>Betaproteobacteria</taxon>
        <taxon>Burkholderiales</taxon>
        <taxon>Alcaligenaceae</taxon>
        <taxon>Pigmentiphaga</taxon>
    </lineage>
</organism>
<dbReference type="InterPro" id="IPR005064">
    <property type="entry name" value="BUG"/>
</dbReference>
<dbReference type="SUPFAM" id="SSF53850">
    <property type="entry name" value="Periplasmic binding protein-like II"/>
    <property type="match status" value="1"/>
</dbReference>
<dbReference type="CDD" id="cd13578">
    <property type="entry name" value="PBP2_Bug27"/>
    <property type="match status" value="1"/>
</dbReference>
<feature type="chain" id="PRO_5030949581" evidence="2">
    <location>
        <begin position="33"/>
        <end position="332"/>
    </location>
</feature>
<comment type="caution">
    <text evidence="3">The sequence shown here is derived from an EMBL/GenBank/DDBJ whole genome shotgun (WGS) entry which is preliminary data.</text>
</comment>
<feature type="signal peptide" evidence="2">
    <location>
        <begin position="1"/>
        <end position="32"/>
    </location>
</feature>
<dbReference type="Pfam" id="PF03401">
    <property type="entry name" value="TctC"/>
    <property type="match status" value="1"/>
</dbReference>
<keyword evidence="3" id="KW-0675">Receptor</keyword>
<dbReference type="PIRSF" id="PIRSF017082">
    <property type="entry name" value="YflP"/>
    <property type="match status" value="1"/>
</dbReference>
<reference evidence="3 4" key="1">
    <citation type="submission" date="2020-07" db="EMBL/GenBank/DDBJ databases">
        <title>Genomic Encyclopedia of Type Strains, Phase IV (KMG-V): Genome sequencing to study the core and pangenomes of soil and plant-associated prokaryotes.</title>
        <authorList>
            <person name="Whitman W."/>
        </authorList>
    </citation>
    <scope>NUCLEOTIDE SEQUENCE [LARGE SCALE GENOMIC DNA]</scope>
    <source>
        <strain evidence="3 4">SAS40</strain>
    </source>
</reference>
<evidence type="ECO:0000256" key="2">
    <source>
        <dbReference type="SAM" id="SignalP"/>
    </source>
</evidence>
<protein>
    <submittedName>
        <fullName evidence="3">Tripartite-type tricarboxylate transporter receptor subunit TctC</fullName>
    </submittedName>
</protein>
<dbReference type="Proteomes" id="UP000542125">
    <property type="component" value="Unassembled WGS sequence"/>
</dbReference>
<dbReference type="RefSeq" id="WP_179584262.1">
    <property type="nucleotide sequence ID" value="NZ_JACBYR010000001.1"/>
</dbReference>
<dbReference type="AlphaFoldDB" id="A0A7Y9IRY8"/>
<dbReference type="Gene3D" id="3.40.190.150">
    <property type="entry name" value="Bordetella uptake gene, domain 1"/>
    <property type="match status" value="1"/>
</dbReference>
<evidence type="ECO:0000256" key="1">
    <source>
        <dbReference type="ARBA" id="ARBA00006987"/>
    </source>
</evidence>
<dbReference type="PANTHER" id="PTHR42928">
    <property type="entry name" value="TRICARBOXYLATE-BINDING PROTEIN"/>
    <property type="match status" value="1"/>
</dbReference>
<dbReference type="EMBL" id="JACBYR010000001">
    <property type="protein sequence ID" value="NYE81892.1"/>
    <property type="molecule type" value="Genomic_DNA"/>
</dbReference>
<sequence>MASFPSLSLARVCLPLTLLSAALAVVPSAAMAQSFPDRPLKLIIPFGAGSAVDTIGRVVAAQVSEQIGQSIVIDNRTGANGIIAAEMAARAPADGYTLFMPNDGIMAANPALYAKLPYDPLKDFTPVTLTSTVPLVLVENPNFSARTIPEVIALAKSKPGSIDYSSTGSGSAQHLAMEIFIDAAGIKMTHVPYKAMAPAISDVVAGTVPMMFSGMSNVIGFVKEGKLRVLGVSTPKRSAAAPDWPTIAEAGLPGYSYAAWNGIVAPSATPPAVVARLHTEFAKAIATPAVRDKLASLGFDLVGSGPDEFGALIKADVARLGALVKKAGIQAN</sequence>
<accession>A0A7Y9IRY8</accession>